<dbReference type="SMART" id="SM00421">
    <property type="entry name" value="HTH_LUXR"/>
    <property type="match status" value="1"/>
</dbReference>
<reference evidence="2 3" key="1">
    <citation type="submission" date="2019-07" db="EMBL/GenBank/DDBJ databases">
        <title>Genomic Encyclopedia of Archaeal and Bacterial Type Strains, Phase II (KMG-II): from individual species to whole genera.</title>
        <authorList>
            <person name="Goeker M."/>
        </authorList>
    </citation>
    <scope>NUCLEOTIDE SEQUENCE [LARGE SCALE GENOMIC DNA]</scope>
    <source>
        <strain evidence="2 3">ATCC BAA-252</strain>
    </source>
</reference>
<dbReference type="GO" id="GO:0003677">
    <property type="term" value="F:DNA binding"/>
    <property type="evidence" value="ECO:0007669"/>
    <property type="project" value="UniProtKB-KW"/>
</dbReference>
<dbReference type="InterPro" id="IPR036388">
    <property type="entry name" value="WH-like_DNA-bd_sf"/>
</dbReference>
<accession>A0A562STL7</accession>
<dbReference type="Proteomes" id="UP000320593">
    <property type="component" value="Unassembled WGS sequence"/>
</dbReference>
<sequence>MLSLTANDEIKIIEGVHRSTLQQETLPAALSHAEQKLECKLFVIEFDRFEHHTGRYCCPEKAAQLIDFLTGIKAEGNTSALTFLLRTASANYPYCKAKLLSQWPEGAGMLDRVCQHSNPNDIANWPGFITPLIRDNSRCVLFGCLFPNIAISDADPAAVAPVFSRLSKALLVALNVHDKIAQFPPQQDMLGFLFQSPGQLSFILDRDFRLVQPSMRDVPLETIGHLFDCRADRIVPRVRDIEAALIAVSDELANAARQNKSGACRPTEPHSIFVENDHRALSHVVVRGVSRKPTTVGPSQDHILIVVRDQRPPSKQVVSLLNSRFGLSSREAELAYHLSITGSMQDTLTRLEITRNTAKTHLRRIFEKTNCQSQLALSRLVHELGQLF</sequence>
<evidence type="ECO:0000313" key="2">
    <source>
        <dbReference type="EMBL" id="TWI84581.1"/>
    </source>
</evidence>
<dbReference type="Gene3D" id="1.10.10.10">
    <property type="entry name" value="Winged helix-like DNA-binding domain superfamily/Winged helix DNA-binding domain"/>
    <property type="match status" value="1"/>
</dbReference>
<organism evidence="2 3">
    <name type="scientific">Roseibium hamelinense</name>
    <dbReference type="NCBI Taxonomy" id="150831"/>
    <lineage>
        <taxon>Bacteria</taxon>
        <taxon>Pseudomonadati</taxon>
        <taxon>Pseudomonadota</taxon>
        <taxon>Alphaproteobacteria</taxon>
        <taxon>Hyphomicrobiales</taxon>
        <taxon>Stappiaceae</taxon>
        <taxon>Roseibium</taxon>
    </lineage>
</organism>
<feature type="domain" description="HTH luxR-type" evidence="1">
    <location>
        <begin position="324"/>
        <end position="381"/>
    </location>
</feature>
<dbReference type="InterPro" id="IPR000792">
    <property type="entry name" value="Tscrpt_reg_LuxR_C"/>
</dbReference>
<protein>
    <submittedName>
        <fullName evidence="2">DNA-binding CsgD family transcriptional regulator</fullName>
    </submittedName>
</protein>
<evidence type="ECO:0000313" key="3">
    <source>
        <dbReference type="Proteomes" id="UP000320593"/>
    </source>
</evidence>
<comment type="caution">
    <text evidence="2">The sequence shown here is derived from an EMBL/GenBank/DDBJ whole genome shotgun (WGS) entry which is preliminary data.</text>
</comment>
<dbReference type="OrthoDB" id="5497412at2"/>
<dbReference type="SUPFAM" id="SSF46894">
    <property type="entry name" value="C-terminal effector domain of the bipartite response regulators"/>
    <property type="match status" value="1"/>
</dbReference>
<dbReference type="RefSeq" id="WP_145344510.1">
    <property type="nucleotide sequence ID" value="NZ_SMLY01000061.1"/>
</dbReference>
<name>A0A562STL7_9HYPH</name>
<dbReference type="InterPro" id="IPR016032">
    <property type="entry name" value="Sig_transdc_resp-reg_C-effctor"/>
</dbReference>
<dbReference type="EMBL" id="VLLF01000007">
    <property type="protein sequence ID" value="TWI84581.1"/>
    <property type="molecule type" value="Genomic_DNA"/>
</dbReference>
<dbReference type="GO" id="GO:0006355">
    <property type="term" value="P:regulation of DNA-templated transcription"/>
    <property type="evidence" value="ECO:0007669"/>
    <property type="project" value="InterPro"/>
</dbReference>
<dbReference type="AlphaFoldDB" id="A0A562STL7"/>
<evidence type="ECO:0000259" key="1">
    <source>
        <dbReference type="SMART" id="SM00421"/>
    </source>
</evidence>
<gene>
    <name evidence="2" type="ORF">JM93_02913</name>
</gene>
<keyword evidence="3" id="KW-1185">Reference proteome</keyword>
<keyword evidence="2" id="KW-0238">DNA-binding</keyword>
<proteinExistence type="predicted"/>